<dbReference type="PANTHER" id="PTHR12246">
    <property type="entry name" value="PALMITOYLTRANSFERASE ZDHHC16"/>
    <property type="match status" value="1"/>
</dbReference>
<feature type="transmembrane region" description="Helical" evidence="10">
    <location>
        <begin position="37"/>
        <end position="56"/>
    </location>
</feature>
<keyword evidence="13" id="KW-1185">Reference proteome</keyword>
<protein>
    <recommendedName>
        <fullName evidence="10">Palmitoyltransferase</fullName>
        <ecNumber evidence="10">2.3.1.225</ecNumber>
    </recommendedName>
</protein>
<keyword evidence="6" id="KW-0564">Palmitate</keyword>
<evidence type="ECO:0000256" key="5">
    <source>
        <dbReference type="ARBA" id="ARBA00023136"/>
    </source>
</evidence>
<reference evidence="12 13" key="1">
    <citation type="journal article" date="2018" name="Mol. Biol. Evol.">
        <title>Broad Genomic Sampling Reveals a Smut Pathogenic Ancestry of the Fungal Clade Ustilaginomycotina.</title>
        <authorList>
            <person name="Kijpornyongpan T."/>
            <person name="Mondo S.J."/>
            <person name="Barry K."/>
            <person name="Sandor L."/>
            <person name="Lee J."/>
            <person name="Lipzen A."/>
            <person name="Pangilinan J."/>
            <person name="LaButti K."/>
            <person name="Hainaut M."/>
            <person name="Henrissat B."/>
            <person name="Grigoriev I.V."/>
            <person name="Spatafora J.W."/>
            <person name="Aime M.C."/>
        </authorList>
    </citation>
    <scope>NUCLEOTIDE SEQUENCE [LARGE SCALE GENOMIC DNA]</scope>
    <source>
        <strain evidence="12 13">MCA 5214</strain>
    </source>
</reference>
<keyword evidence="5 10" id="KW-0472">Membrane</keyword>
<proteinExistence type="inferred from homology"/>
<name>A0A316UWG9_9BASI</name>
<evidence type="ECO:0000256" key="4">
    <source>
        <dbReference type="ARBA" id="ARBA00022989"/>
    </source>
</evidence>
<evidence type="ECO:0000259" key="11">
    <source>
        <dbReference type="Pfam" id="PF01529"/>
    </source>
</evidence>
<evidence type="ECO:0000256" key="3">
    <source>
        <dbReference type="ARBA" id="ARBA00022692"/>
    </source>
</evidence>
<keyword evidence="8 10" id="KW-0012">Acyltransferase</keyword>
<dbReference type="STRING" id="1569628.A0A316UWG9"/>
<evidence type="ECO:0000256" key="8">
    <source>
        <dbReference type="ARBA" id="ARBA00023315"/>
    </source>
</evidence>
<feature type="transmembrane region" description="Helical" evidence="10">
    <location>
        <begin position="171"/>
        <end position="196"/>
    </location>
</feature>
<comment type="domain">
    <text evidence="10">The DHHC domain is required for palmitoyltransferase activity.</text>
</comment>
<dbReference type="GO" id="GO:0019706">
    <property type="term" value="F:protein-cysteine S-palmitoyltransferase activity"/>
    <property type="evidence" value="ECO:0007669"/>
    <property type="project" value="UniProtKB-EC"/>
</dbReference>
<dbReference type="EMBL" id="KZ819663">
    <property type="protein sequence ID" value="PWN29657.1"/>
    <property type="molecule type" value="Genomic_DNA"/>
</dbReference>
<dbReference type="InterPro" id="IPR001594">
    <property type="entry name" value="Palmitoyltrfase_DHHC"/>
</dbReference>
<dbReference type="Pfam" id="PF01529">
    <property type="entry name" value="DHHC"/>
    <property type="match status" value="1"/>
</dbReference>
<feature type="non-terminal residue" evidence="12">
    <location>
        <position position="1"/>
    </location>
</feature>
<evidence type="ECO:0000256" key="10">
    <source>
        <dbReference type="RuleBase" id="RU079119"/>
    </source>
</evidence>
<dbReference type="RefSeq" id="XP_025364269.1">
    <property type="nucleotide sequence ID" value="XM_025504013.1"/>
</dbReference>
<keyword evidence="4 10" id="KW-1133">Transmembrane helix</keyword>
<comment type="subcellular location">
    <subcellularLocation>
        <location evidence="1">Membrane</location>
        <topology evidence="1">Multi-pass membrane protein</topology>
    </subcellularLocation>
</comment>
<dbReference type="OrthoDB" id="331948at2759"/>
<feature type="transmembrane region" description="Helical" evidence="10">
    <location>
        <begin position="136"/>
        <end position="159"/>
    </location>
</feature>
<feature type="transmembrane region" description="Helical" evidence="10">
    <location>
        <begin position="6"/>
        <end position="25"/>
    </location>
</feature>
<keyword evidence="3 10" id="KW-0812">Transmembrane</keyword>
<accession>A0A316UWG9</accession>
<evidence type="ECO:0000256" key="2">
    <source>
        <dbReference type="ARBA" id="ARBA00022679"/>
    </source>
</evidence>
<keyword evidence="7" id="KW-0449">Lipoprotein</keyword>
<dbReference type="InterPro" id="IPR039859">
    <property type="entry name" value="PFA4/ZDH16/20/ERF2-like"/>
</dbReference>
<keyword evidence="2 10" id="KW-0808">Transferase</keyword>
<evidence type="ECO:0000256" key="7">
    <source>
        <dbReference type="ARBA" id="ARBA00023288"/>
    </source>
</evidence>
<feature type="domain" description="Palmitoyltransferase DHHC" evidence="11">
    <location>
        <begin position="85"/>
        <end position="213"/>
    </location>
</feature>
<comment type="catalytic activity">
    <reaction evidence="9 10">
        <text>L-cysteinyl-[protein] + hexadecanoyl-CoA = S-hexadecanoyl-L-cysteinyl-[protein] + CoA</text>
        <dbReference type="Rhea" id="RHEA:36683"/>
        <dbReference type="Rhea" id="RHEA-COMP:10131"/>
        <dbReference type="Rhea" id="RHEA-COMP:11032"/>
        <dbReference type="ChEBI" id="CHEBI:29950"/>
        <dbReference type="ChEBI" id="CHEBI:57287"/>
        <dbReference type="ChEBI" id="CHEBI:57379"/>
        <dbReference type="ChEBI" id="CHEBI:74151"/>
        <dbReference type="EC" id="2.3.1.225"/>
    </reaction>
</comment>
<gene>
    <name evidence="12" type="ORF">BDZ90DRAFT_208595</name>
</gene>
<evidence type="ECO:0000256" key="9">
    <source>
        <dbReference type="ARBA" id="ARBA00048048"/>
    </source>
</evidence>
<dbReference type="GO" id="GO:0016020">
    <property type="term" value="C:membrane"/>
    <property type="evidence" value="ECO:0007669"/>
    <property type="project" value="UniProtKB-SubCell"/>
</dbReference>
<dbReference type="AlphaFoldDB" id="A0A316UWG9"/>
<feature type="non-terminal residue" evidence="12">
    <location>
        <position position="272"/>
    </location>
</feature>
<dbReference type="Proteomes" id="UP000245884">
    <property type="component" value="Unassembled WGS sequence"/>
</dbReference>
<dbReference type="EC" id="2.3.1.225" evidence="10"/>
<evidence type="ECO:0000256" key="6">
    <source>
        <dbReference type="ARBA" id="ARBA00023139"/>
    </source>
</evidence>
<organism evidence="12 13">
    <name type="scientific">Jaminaea rosea</name>
    <dbReference type="NCBI Taxonomy" id="1569628"/>
    <lineage>
        <taxon>Eukaryota</taxon>
        <taxon>Fungi</taxon>
        <taxon>Dikarya</taxon>
        <taxon>Basidiomycota</taxon>
        <taxon>Ustilaginomycotina</taxon>
        <taxon>Exobasidiomycetes</taxon>
        <taxon>Microstromatales</taxon>
        <taxon>Microstromatales incertae sedis</taxon>
        <taxon>Jaminaea</taxon>
    </lineage>
</organism>
<comment type="similarity">
    <text evidence="10">Belongs to the DHHC palmitoyltransferase family.</text>
</comment>
<dbReference type="GeneID" id="37025836"/>
<evidence type="ECO:0000256" key="1">
    <source>
        <dbReference type="ARBA" id="ARBA00004141"/>
    </source>
</evidence>
<dbReference type="PROSITE" id="PS50216">
    <property type="entry name" value="DHHC"/>
    <property type="match status" value="1"/>
</dbReference>
<evidence type="ECO:0000313" key="12">
    <source>
        <dbReference type="EMBL" id="PWN29657.1"/>
    </source>
</evidence>
<evidence type="ECO:0000313" key="13">
    <source>
        <dbReference type="Proteomes" id="UP000245884"/>
    </source>
</evidence>
<sequence length="272" mass="30889">IIATITLISFLAYSSQFFILIPYWLSTPGVSLTTMALYLVPFNIGVAFIFYNYYLVVFTSPGDVPPAWEPDWDSLGGVEVKASTGSPRYCKVCRSYKPPRAHHCRVCKRCVLRMDHHCPWVANCVGYANYGHFLRFLYSVDITMSMHVGLLALRVADWWSPYVHWREPSTAAMVVMVLNFAQGIPVLLMVGIFSLYHTYALCINTTTIESWEKDKVATLVRRGKIEEVKYPYDLGLKRNIQAVLGRRIIYWCWPGQGPLGNGLDYTLAEGHG</sequence>